<dbReference type="PANTHER" id="PTHR37820:SF1">
    <property type="entry name" value="CELL DIVISION PROTEIN FTSQ"/>
    <property type="match status" value="1"/>
</dbReference>
<evidence type="ECO:0000256" key="1">
    <source>
        <dbReference type="ARBA" id="ARBA00022475"/>
    </source>
</evidence>
<dbReference type="KEGG" id="lins:G7067_08090"/>
<proteinExistence type="predicted"/>
<feature type="domain" description="Cell division protein FtsQ/DivIB C-terminal" evidence="6">
    <location>
        <begin position="23"/>
        <end position="125"/>
    </location>
</feature>
<dbReference type="GO" id="GO:0005886">
    <property type="term" value="C:plasma membrane"/>
    <property type="evidence" value="ECO:0007669"/>
    <property type="project" value="TreeGrafter"/>
</dbReference>
<evidence type="ECO:0000313" key="8">
    <source>
        <dbReference type="Proteomes" id="UP000501387"/>
    </source>
</evidence>
<dbReference type="GO" id="GO:0051301">
    <property type="term" value="P:cell division"/>
    <property type="evidence" value="ECO:0007669"/>
    <property type="project" value="UniProtKB-KW"/>
</dbReference>
<evidence type="ECO:0000256" key="5">
    <source>
        <dbReference type="ARBA" id="ARBA00023306"/>
    </source>
</evidence>
<dbReference type="InterPro" id="IPR050487">
    <property type="entry name" value="FtsQ_DivIB"/>
</dbReference>
<evidence type="ECO:0000259" key="6">
    <source>
        <dbReference type="Pfam" id="PF03799"/>
    </source>
</evidence>
<keyword evidence="8" id="KW-1185">Reference proteome</keyword>
<name>A0A6G8FJ63_9MICO</name>
<evidence type="ECO:0000313" key="7">
    <source>
        <dbReference type="EMBL" id="QIM16391.1"/>
    </source>
</evidence>
<keyword evidence="4" id="KW-0472">Membrane</keyword>
<organism evidence="7 8">
    <name type="scientific">Leucobacter insecticola</name>
    <dbReference type="NCBI Taxonomy" id="2714934"/>
    <lineage>
        <taxon>Bacteria</taxon>
        <taxon>Bacillati</taxon>
        <taxon>Actinomycetota</taxon>
        <taxon>Actinomycetes</taxon>
        <taxon>Micrococcales</taxon>
        <taxon>Microbacteriaceae</taxon>
        <taxon>Leucobacter</taxon>
    </lineage>
</organism>
<evidence type="ECO:0000256" key="2">
    <source>
        <dbReference type="ARBA" id="ARBA00022618"/>
    </source>
</evidence>
<keyword evidence="3" id="KW-0812">Transmembrane</keyword>
<gene>
    <name evidence="7" type="ORF">G7067_08090</name>
</gene>
<keyword evidence="1" id="KW-1003">Cell membrane</keyword>
<reference evidence="7 8" key="1">
    <citation type="submission" date="2020-03" db="EMBL/GenBank/DDBJ databases">
        <title>Leucobacter sp. nov., isolated from beetles.</title>
        <authorList>
            <person name="Hyun D.-W."/>
            <person name="Bae J.-W."/>
        </authorList>
    </citation>
    <scope>NUCLEOTIDE SEQUENCE [LARGE SCALE GENOMIC DNA]</scope>
    <source>
        <strain evidence="7 8">HDW9B</strain>
    </source>
</reference>
<dbReference type="AlphaFoldDB" id="A0A6G8FJ63"/>
<evidence type="ECO:0000256" key="4">
    <source>
        <dbReference type="ARBA" id="ARBA00022989"/>
    </source>
</evidence>
<protein>
    <recommendedName>
        <fullName evidence="6">Cell division protein FtsQ/DivIB C-terminal domain-containing protein</fullName>
    </recommendedName>
</protein>
<dbReference type="PANTHER" id="PTHR37820">
    <property type="entry name" value="CELL DIVISION PROTEIN DIVIB"/>
    <property type="match status" value="1"/>
</dbReference>
<accession>A0A6G8FJ63</accession>
<dbReference type="EMBL" id="CP049934">
    <property type="protein sequence ID" value="QIM16391.1"/>
    <property type="molecule type" value="Genomic_DNA"/>
</dbReference>
<evidence type="ECO:0000256" key="3">
    <source>
        <dbReference type="ARBA" id="ARBA00022692"/>
    </source>
</evidence>
<keyword evidence="2" id="KW-0132">Cell division</keyword>
<dbReference type="Pfam" id="PF03799">
    <property type="entry name" value="FtsQ_DivIB_C"/>
    <property type="match status" value="1"/>
</dbReference>
<sequence>MVRIVERVPVITIERDGVFNSYDAAGVLLASAEVPMEGVPLATGAVTDLDSDAFSAASRVLRDMPADMRVQVASVEASSGQDVSIVFNTGLEVFWGDAEETQRKVAVLTAMISSLADRAISSIDVSSPRAPVFR</sequence>
<dbReference type="InterPro" id="IPR005548">
    <property type="entry name" value="Cell_div_FtsQ/DivIB_C"/>
</dbReference>
<dbReference type="RefSeq" id="WP_166323365.1">
    <property type="nucleotide sequence ID" value="NZ_CP049934.1"/>
</dbReference>
<dbReference type="Proteomes" id="UP000501387">
    <property type="component" value="Chromosome"/>
</dbReference>
<keyword evidence="5" id="KW-0131">Cell cycle</keyword>
<keyword evidence="4" id="KW-1133">Transmembrane helix</keyword>